<gene>
    <name evidence="3" type="ORF">MEDL_7385</name>
</gene>
<proteinExistence type="predicted"/>
<feature type="compositionally biased region" description="Basic and acidic residues" evidence="1">
    <location>
        <begin position="15"/>
        <end position="28"/>
    </location>
</feature>
<name>A0A8S3Q6B6_MYTED</name>
<feature type="compositionally biased region" description="Polar residues" evidence="1">
    <location>
        <begin position="1"/>
        <end position="11"/>
    </location>
</feature>
<keyword evidence="2" id="KW-0472">Membrane</keyword>
<feature type="transmembrane region" description="Helical" evidence="2">
    <location>
        <begin position="54"/>
        <end position="74"/>
    </location>
</feature>
<sequence>MSNRIQISNPEFDNADQRHTGNEVRVDIGNDSSRPRTRKEDEPVISDHIDKWNLYQALFVEFLGTTIYVFIATIPYNDTSAPGMALIALIACFGKIRYISKTTVDNALDQHDIAHSQYPIDDTILYSQVSKSIQHNASEDTQSPYSLSEKGVYDHTNEMRHVVTNTDVYSHAVDTVYDSSVQHTRQDQREEIYDHVFGQKMED</sequence>
<feature type="region of interest" description="Disordered" evidence="1">
    <location>
        <begin position="1"/>
        <end position="42"/>
    </location>
</feature>
<accession>A0A8S3Q6B6</accession>
<keyword evidence="4" id="KW-1185">Reference proteome</keyword>
<evidence type="ECO:0000256" key="1">
    <source>
        <dbReference type="SAM" id="MobiDB-lite"/>
    </source>
</evidence>
<keyword evidence="2" id="KW-1133">Transmembrane helix</keyword>
<feature type="transmembrane region" description="Helical" evidence="2">
    <location>
        <begin position="80"/>
        <end position="98"/>
    </location>
</feature>
<evidence type="ECO:0000313" key="3">
    <source>
        <dbReference type="EMBL" id="CAG2192317.1"/>
    </source>
</evidence>
<dbReference type="EMBL" id="CAJPWZ010000381">
    <property type="protein sequence ID" value="CAG2192317.1"/>
    <property type="molecule type" value="Genomic_DNA"/>
</dbReference>
<keyword evidence="2" id="KW-0812">Transmembrane</keyword>
<reference evidence="3" key="1">
    <citation type="submission" date="2021-03" db="EMBL/GenBank/DDBJ databases">
        <authorList>
            <person name="Bekaert M."/>
        </authorList>
    </citation>
    <scope>NUCLEOTIDE SEQUENCE</scope>
</reference>
<evidence type="ECO:0000313" key="4">
    <source>
        <dbReference type="Proteomes" id="UP000683360"/>
    </source>
</evidence>
<dbReference type="OrthoDB" id="6134538at2759"/>
<dbReference type="AlphaFoldDB" id="A0A8S3Q6B6"/>
<protein>
    <submittedName>
        <fullName evidence="3">Uncharacterized protein</fullName>
    </submittedName>
</protein>
<organism evidence="3 4">
    <name type="scientific">Mytilus edulis</name>
    <name type="common">Blue mussel</name>
    <dbReference type="NCBI Taxonomy" id="6550"/>
    <lineage>
        <taxon>Eukaryota</taxon>
        <taxon>Metazoa</taxon>
        <taxon>Spiralia</taxon>
        <taxon>Lophotrochozoa</taxon>
        <taxon>Mollusca</taxon>
        <taxon>Bivalvia</taxon>
        <taxon>Autobranchia</taxon>
        <taxon>Pteriomorphia</taxon>
        <taxon>Mytilida</taxon>
        <taxon>Mytiloidea</taxon>
        <taxon>Mytilidae</taxon>
        <taxon>Mytilinae</taxon>
        <taxon>Mytilus</taxon>
    </lineage>
</organism>
<evidence type="ECO:0000256" key="2">
    <source>
        <dbReference type="SAM" id="Phobius"/>
    </source>
</evidence>
<dbReference type="Proteomes" id="UP000683360">
    <property type="component" value="Unassembled WGS sequence"/>
</dbReference>
<comment type="caution">
    <text evidence="3">The sequence shown here is derived from an EMBL/GenBank/DDBJ whole genome shotgun (WGS) entry which is preliminary data.</text>
</comment>